<dbReference type="PROSITE" id="PS50920">
    <property type="entry name" value="SOLCAR"/>
    <property type="match status" value="2"/>
</dbReference>
<dbReference type="InterPro" id="IPR036291">
    <property type="entry name" value="NAD(P)-bd_dom_sf"/>
</dbReference>
<proteinExistence type="inferred from homology"/>
<evidence type="ECO:0000256" key="7">
    <source>
        <dbReference type="ARBA" id="ARBA00023002"/>
    </source>
</evidence>
<dbReference type="InterPro" id="IPR006097">
    <property type="entry name" value="Glu/Leu/Phe/Val/Trp_DH_dimer"/>
</dbReference>
<reference evidence="12 13" key="1">
    <citation type="submission" date="2016-10" db="EMBL/GenBank/DDBJ databases">
        <title>The genome of Paramicrosporidium saccamoebae is the missing link in understanding Cryptomycota and Microsporidia evolution.</title>
        <authorList>
            <person name="Quandt C.A."/>
            <person name="Beaudet D."/>
            <person name="Corsaro D."/>
            <person name="Michel R."/>
            <person name="Corradi N."/>
            <person name="James T."/>
        </authorList>
    </citation>
    <scope>NUCLEOTIDE SEQUENCE [LARGE SCALE GENOMIC DNA]</scope>
    <source>
        <strain evidence="12 13">KSL3</strain>
    </source>
</reference>
<dbReference type="SMART" id="SM00839">
    <property type="entry name" value="ELFV_dehydrog"/>
    <property type="match status" value="1"/>
</dbReference>
<gene>
    <name evidence="12" type="ORF">PSACC_00157</name>
</gene>
<keyword evidence="9 10" id="KW-0472">Membrane</keyword>
<comment type="caution">
    <text evidence="12">The sequence shown here is derived from an EMBL/GenBank/DDBJ whole genome shotgun (WGS) entry which is preliminary data.</text>
</comment>
<dbReference type="InterPro" id="IPR046346">
    <property type="entry name" value="Aminoacid_DH-like_N_sf"/>
</dbReference>
<dbReference type="STRING" id="1246581.A0A2H9TQG4"/>
<keyword evidence="13" id="KW-1185">Reference proteome</keyword>
<dbReference type="Gene3D" id="3.40.50.10860">
    <property type="entry name" value="Leucine Dehydrogenase, chain A, domain 1"/>
    <property type="match status" value="2"/>
</dbReference>
<dbReference type="CDD" id="cd01076">
    <property type="entry name" value="NAD_bind_1_Glu_DH"/>
    <property type="match status" value="1"/>
</dbReference>
<dbReference type="SUPFAM" id="SSF53223">
    <property type="entry name" value="Aminoacid dehydrogenase-like, N-terminal domain"/>
    <property type="match status" value="1"/>
</dbReference>
<keyword evidence="8" id="KW-0496">Mitochondrion</keyword>
<comment type="subcellular location">
    <subcellularLocation>
        <location evidence="1">Membrane</location>
        <topology evidence="1">Multi-pass membrane protein</topology>
    </subcellularLocation>
    <subcellularLocation>
        <location evidence="2">Mitochondrion</location>
    </subcellularLocation>
</comment>
<feature type="domain" description="Glutamate/phenylalanine/leucine/valine/L-tryptophan dehydrogenase C-terminal" evidence="11">
    <location>
        <begin position="407"/>
        <end position="687"/>
    </location>
</feature>
<dbReference type="SUPFAM" id="SSF103506">
    <property type="entry name" value="Mitochondrial carrier"/>
    <property type="match status" value="1"/>
</dbReference>
<evidence type="ECO:0000256" key="6">
    <source>
        <dbReference type="ARBA" id="ARBA00022989"/>
    </source>
</evidence>
<dbReference type="InterPro" id="IPR023395">
    <property type="entry name" value="MCP_dom_sf"/>
</dbReference>
<dbReference type="InterPro" id="IPR006096">
    <property type="entry name" value="Glu/Leu/Phe/Val/Trp_DH_C"/>
</dbReference>
<organism evidence="12 13">
    <name type="scientific">Paramicrosporidium saccamoebae</name>
    <dbReference type="NCBI Taxonomy" id="1246581"/>
    <lineage>
        <taxon>Eukaryota</taxon>
        <taxon>Fungi</taxon>
        <taxon>Fungi incertae sedis</taxon>
        <taxon>Cryptomycota</taxon>
        <taxon>Cryptomycota incertae sedis</taxon>
        <taxon>Paramicrosporidium</taxon>
    </lineage>
</organism>
<evidence type="ECO:0000256" key="8">
    <source>
        <dbReference type="ARBA" id="ARBA00023128"/>
    </source>
</evidence>
<dbReference type="Gene3D" id="1.50.40.10">
    <property type="entry name" value="Mitochondrial carrier domain"/>
    <property type="match status" value="1"/>
</dbReference>
<dbReference type="EMBL" id="MTSL01000014">
    <property type="protein sequence ID" value="PJF19999.1"/>
    <property type="molecule type" value="Genomic_DNA"/>
</dbReference>
<feature type="repeat" description="Solcar" evidence="10">
    <location>
        <begin position="188"/>
        <end position="266"/>
    </location>
</feature>
<dbReference type="GO" id="GO:0004352">
    <property type="term" value="F:glutamate dehydrogenase (NAD+) activity"/>
    <property type="evidence" value="ECO:0007669"/>
    <property type="project" value="TreeGrafter"/>
</dbReference>
<evidence type="ECO:0000256" key="4">
    <source>
        <dbReference type="ARBA" id="ARBA00012889"/>
    </source>
</evidence>
<dbReference type="AlphaFoldDB" id="A0A2H9TQG4"/>
<accession>A0A2H9TQG4</accession>
<dbReference type="PANTHER" id="PTHR11606">
    <property type="entry name" value="GLUTAMATE DEHYDROGENASE"/>
    <property type="match status" value="1"/>
</dbReference>
<dbReference type="Pfam" id="PF00208">
    <property type="entry name" value="ELFV_dehydrog"/>
    <property type="match status" value="1"/>
</dbReference>
<name>A0A2H9TQG4_9FUNG</name>
<comment type="similarity">
    <text evidence="3">Belongs to the Glu/Leu/Phe/Val dehydrogenases family.</text>
</comment>
<keyword evidence="5 10" id="KW-0812">Transmembrane</keyword>
<dbReference type="OrthoDB" id="6718861at2759"/>
<dbReference type="PANTHER" id="PTHR11606:SF13">
    <property type="entry name" value="GLUTAMATE DEHYDROGENASE 1, MITOCHONDRIAL"/>
    <property type="match status" value="1"/>
</dbReference>
<dbReference type="GO" id="GO:0005739">
    <property type="term" value="C:mitochondrion"/>
    <property type="evidence" value="ECO:0007669"/>
    <property type="project" value="UniProtKB-SubCell"/>
</dbReference>
<dbReference type="Pfam" id="PF00153">
    <property type="entry name" value="Mito_carr"/>
    <property type="match status" value="2"/>
</dbReference>
<dbReference type="GO" id="GO:0016020">
    <property type="term" value="C:membrane"/>
    <property type="evidence" value="ECO:0007669"/>
    <property type="project" value="UniProtKB-SubCell"/>
</dbReference>
<dbReference type="GO" id="GO:0006538">
    <property type="term" value="P:L-glutamate catabolic process"/>
    <property type="evidence" value="ECO:0007669"/>
    <property type="project" value="TreeGrafter"/>
</dbReference>
<keyword evidence="7" id="KW-0560">Oxidoreductase</keyword>
<evidence type="ECO:0000256" key="3">
    <source>
        <dbReference type="ARBA" id="ARBA00006382"/>
    </source>
</evidence>
<evidence type="ECO:0000256" key="2">
    <source>
        <dbReference type="ARBA" id="ARBA00004173"/>
    </source>
</evidence>
<evidence type="ECO:0000313" key="12">
    <source>
        <dbReference type="EMBL" id="PJF19999.1"/>
    </source>
</evidence>
<protein>
    <recommendedName>
        <fullName evidence="4">glutamate dehydrogenase [NAD(P)(+)]</fullName>
        <ecNumber evidence="4">1.4.1.3</ecNumber>
    </recommendedName>
</protein>
<dbReference type="InterPro" id="IPR018108">
    <property type="entry name" value="MCP_transmembrane"/>
</dbReference>
<dbReference type="SUPFAM" id="SSF51735">
    <property type="entry name" value="NAD(P)-binding Rossmann-fold domains"/>
    <property type="match status" value="1"/>
</dbReference>
<keyword evidence="6" id="KW-1133">Transmembrane helix</keyword>
<dbReference type="FunFam" id="3.40.50.720:FF:000100">
    <property type="entry name" value="Glutamate dehydrogenase 1, mitochondrial"/>
    <property type="match status" value="1"/>
</dbReference>
<dbReference type="Gene3D" id="3.40.50.720">
    <property type="entry name" value="NAD(P)-binding Rossmann-like Domain"/>
    <property type="match status" value="1"/>
</dbReference>
<feature type="repeat" description="Solcar" evidence="10">
    <location>
        <begin position="95"/>
        <end position="184"/>
    </location>
</feature>
<dbReference type="Proteomes" id="UP000240830">
    <property type="component" value="Unassembled WGS sequence"/>
</dbReference>
<dbReference type="EC" id="1.4.1.3" evidence="4"/>
<evidence type="ECO:0000256" key="5">
    <source>
        <dbReference type="ARBA" id="ARBA00022692"/>
    </source>
</evidence>
<dbReference type="InterPro" id="IPR033922">
    <property type="entry name" value="NAD_bind_Glu_DH"/>
</dbReference>
<dbReference type="Pfam" id="PF02812">
    <property type="entry name" value="ELFV_dehydrog_N"/>
    <property type="match status" value="1"/>
</dbReference>
<evidence type="ECO:0000259" key="11">
    <source>
        <dbReference type="SMART" id="SM00839"/>
    </source>
</evidence>
<evidence type="ECO:0000313" key="13">
    <source>
        <dbReference type="Proteomes" id="UP000240830"/>
    </source>
</evidence>
<sequence>MDYCIGSKDRHWDQRWALKSTGVKIISANYIPKFHAGLLGNVGRHYQLFEWHCRWYIPGAGGPSIRHPQGVTIGHNGLLLVGAAADAEWPIPKRRGLLCQLTMAGSMAGSVMAFANCPIELLKVRLQIQDPSRPRIYTSIFDCAQKSYAAHGLKGLYRGFTATVMRDIPSFAGYFGLYEGMKMMLKSEGKELGHFDLLLAGGLAGFDVIKSRMQSSAHYPNTYECAVSIYRDGGIRAFFRGFGPTMLRAFPANAATLFFESVELYYNRATKLLGDRFSAATLDHIRAPDTSLSFTFPIERADGSTEIITGYRVHHSRHRTPTKGAKGGISIDPAEWDPVRLERITRRYTLELCQKNFIGPAIDVPAPDMGTGQREMSWIQDTYRQFYPHEVDGIGCVTGKPVNQGGVRGRTEATGLGVYYTVREFLKFPEIQRKTGISGIKGARIAIQGFGNVGAWAAHFFSENGAKIVAIGERDSCLFNSEGLNVKAVSEYFLQKGTLSGFESLGTAHNADPKAVLEAECDILIPAAMEHQITMENAHLIRAKMVAEAANGPTTPSADRKLHEDGIIVLPDMLTNAGGVCVSYFEWLKNLSHVRFGRLSKRWEESSKGHMLDLIEASVGTKFEEQVRRIVGEGASEQQIVYSGLEDTMINACAEVRGVAMEKNVDIRTAAMYAAIVKVADCLKLEIFVPGLSSPQGRNLLRPACQSRRTTSDRSFHG</sequence>
<evidence type="ECO:0000256" key="10">
    <source>
        <dbReference type="PROSITE-ProRule" id="PRU00282"/>
    </source>
</evidence>
<evidence type="ECO:0000256" key="9">
    <source>
        <dbReference type="ARBA" id="ARBA00023136"/>
    </source>
</evidence>
<evidence type="ECO:0000256" key="1">
    <source>
        <dbReference type="ARBA" id="ARBA00004141"/>
    </source>
</evidence>